<protein>
    <submittedName>
        <fullName evidence="2">SseB family protein</fullName>
    </submittedName>
</protein>
<dbReference type="EMBL" id="BAABWU010000002">
    <property type="protein sequence ID" value="GAA6195361.1"/>
    <property type="molecule type" value="Genomic_DNA"/>
</dbReference>
<evidence type="ECO:0000259" key="1">
    <source>
        <dbReference type="Pfam" id="PF07179"/>
    </source>
</evidence>
<proteinExistence type="predicted"/>
<reference evidence="2 3" key="1">
    <citation type="submission" date="2024-04" db="EMBL/GenBank/DDBJ databases">
        <title>Draft genome sequence of Pseudophaeobacter arcticus NBRC 116598.</title>
        <authorList>
            <person name="Miyakawa T."/>
            <person name="Kusuya Y."/>
            <person name="Miura T."/>
        </authorList>
    </citation>
    <scope>NUCLEOTIDE SEQUENCE [LARGE SCALE GENOMIC DNA]</scope>
    <source>
        <strain evidence="2 3">SU-CL00105</strain>
    </source>
</reference>
<keyword evidence="3" id="KW-1185">Reference proteome</keyword>
<dbReference type="InterPro" id="IPR009839">
    <property type="entry name" value="SseB_N"/>
</dbReference>
<gene>
    <name evidence="2" type="ORF">NBRC116598_08050</name>
</gene>
<sequence length="268" mass="28287">MSETPPEDITPLDRAYAQMQAAPEDGAARLRFYERLADSELFMMLSKEPEGDRISPELFETPDGRFVLVFDREDRLAQFAGDAVPYAGLAGRGVVEMLAGQGIGLGVNLEVAPSSTLLSAEAVGWLQETLQNAPDQVEAAIEELLPPAGLPEVLLSALDVKLATAAGLATAAYLVSLRYRGGGQGHLLGFVAAQPEAEAALAQAVSEALTFSGIEAGALDVGFFAASDPMAASLARVGLRFDLPKLEEPKIYQPVIPGSDPDKPPILK</sequence>
<dbReference type="Proteomes" id="UP001441944">
    <property type="component" value="Unassembled WGS sequence"/>
</dbReference>
<evidence type="ECO:0000313" key="2">
    <source>
        <dbReference type="EMBL" id="GAA6195361.1"/>
    </source>
</evidence>
<feature type="domain" description="SseB protein N-terminal" evidence="1">
    <location>
        <begin position="12"/>
        <end position="123"/>
    </location>
</feature>
<comment type="caution">
    <text evidence="2">The sequence shown here is derived from an EMBL/GenBank/DDBJ whole genome shotgun (WGS) entry which is preliminary data.</text>
</comment>
<evidence type="ECO:0000313" key="3">
    <source>
        <dbReference type="Proteomes" id="UP001441944"/>
    </source>
</evidence>
<name>A0ABQ0AHK7_9RHOB</name>
<accession>A0ABQ0AHK7</accession>
<dbReference type="RefSeq" id="WP_295446902.1">
    <property type="nucleotide sequence ID" value="NZ_BAABWU010000002.1"/>
</dbReference>
<organism evidence="2 3">
    <name type="scientific">Pseudophaeobacter arcticus</name>
    <dbReference type="NCBI Taxonomy" id="385492"/>
    <lineage>
        <taxon>Bacteria</taxon>
        <taxon>Pseudomonadati</taxon>
        <taxon>Pseudomonadota</taxon>
        <taxon>Alphaproteobacteria</taxon>
        <taxon>Rhodobacterales</taxon>
        <taxon>Paracoccaceae</taxon>
        <taxon>Pseudophaeobacter</taxon>
    </lineage>
</organism>
<dbReference type="Pfam" id="PF07179">
    <property type="entry name" value="SseB"/>
    <property type="match status" value="1"/>
</dbReference>